<dbReference type="RefSeq" id="WP_168921872.1">
    <property type="nucleotide sequence ID" value="NZ_CP051461.1"/>
</dbReference>
<accession>A0A6H2H8B7</accession>
<dbReference type="AlphaFoldDB" id="A0A6H2H8B7"/>
<evidence type="ECO:0000313" key="1">
    <source>
        <dbReference type="EMBL" id="QJC56121.1"/>
    </source>
</evidence>
<proteinExistence type="predicted"/>
<dbReference type="Proteomes" id="UP000502041">
    <property type="component" value="Chromosome"/>
</dbReference>
<evidence type="ECO:0000313" key="2">
    <source>
        <dbReference type="Proteomes" id="UP000502041"/>
    </source>
</evidence>
<keyword evidence="2" id="KW-1185">Reference proteome</keyword>
<reference evidence="1 2" key="1">
    <citation type="submission" date="2020-04" db="EMBL/GenBank/DDBJ databases">
        <title>Complete genome of a Psychrophilic, Marine, Gas Vacuolate Bacterium Polaromonas vacuolata KCTC 22033T.</title>
        <authorList>
            <person name="Hwang K."/>
            <person name="Kim K.M."/>
        </authorList>
    </citation>
    <scope>NUCLEOTIDE SEQUENCE [LARGE SCALE GENOMIC DNA]</scope>
    <source>
        <strain evidence="1 2">KCTC 22033</strain>
    </source>
</reference>
<name>A0A6H2H8B7_9BURK</name>
<sequence>MNLPAAWTDKIFTKLILVYGRDFSSRWEGMNIADVKADWSHEMTGYENRPKAIVWALQNLPVKPPTVLEFRKIANTLPAEQVPELHYVKAGQDRVTKELAKLAPVRDAPLCGAKDWAHRAIAKDAAGERVMPYTLMSARAALGMVG</sequence>
<protein>
    <submittedName>
        <fullName evidence="1">Uncharacterized protein</fullName>
    </submittedName>
</protein>
<dbReference type="KEGG" id="pvac:HC248_01407"/>
<dbReference type="EMBL" id="CP051461">
    <property type="protein sequence ID" value="QJC56121.1"/>
    <property type="molecule type" value="Genomic_DNA"/>
</dbReference>
<gene>
    <name evidence="1" type="ORF">HC248_01407</name>
</gene>
<organism evidence="1 2">
    <name type="scientific">Polaromonas vacuolata</name>
    <dbReference type="NCBI Taxonomy" id="37448"/>
    <lineage>
        <taxon>Bacteria</taxon>
        <taxon>Pseudomonadati</taxon>
        <taxon>Pseudomonadota</taxon>
        <taxon>Betaproteobacteria</taxon>
        <taxon>Burkholderiales</taxon>
        <taxon>Comamonadaceae</taxon>
        <taxon>Polaromonas</taxon>
    </lineage>
</organism>